<name>A0A6A6Y607_9PEZI</name>
<reference evidence="3" key="2">
    <citation type="submission" date="2020-04" db="EMBL/GenBank/DDBJ databases">
        <authorList>
            <consortium name="NCBI Genome Project"/>
        </authorList>
    </citation>
    <scope>NUCLEOTIDE SEQUENCE</scope>
    <source>
        <strain evidence="3">CBS 304.34</strain>
    </source>
</reference>
<dbReference type="GeneID" id="54464813"/>
<dbReference type="RefSeq" id="XP_033570927.1">
    <property type="nucleotide sequence ID" value="XM_033723920.1"/>
</dbReference>
<reference evidence="3" key="3">
    <citation type="submission" date="2025-04" db="UniProtKB">
        <authorList>
            <consortium name="RefSeq"/>
        </authorList>
    </citation>
    <scope>IDENTIFICATION</scope>
    <source>
        <strain evidence="3">CBS 304.34</strain>
    </source>
</reference>
<dbReference type="AlphaFoldDB" id="A0A6A6Y607"/>
<keyword evidence="2" id="KW-1185">Reference proteome</keyword>
<evidence type="ECO:0000313" key="3">
    <source>
        <dbReference type="RefSeq" id="XP_033570927.1"/>
    </source>
</evidence>
<organism evidence="1">
    <name type="scientific">Mytilinidion resinicola</name>
    <dbReference type="NCBI Taxonomy" id="574789"/>
    <lineage>
        <taxon>Eukaryota</taxon>
        <taxon>Fungi</taxon>
        <taxon>Dikarya</taxon>
        <taxon>Ascomycota</taxon>
        <taxon>Pezizomycotina</taxon>
        <taxon>Dothideomycetes</taxon>
        <taxon>Pleosporomycetidae</taxon>
        <taxon>Mytilinidiales</taxon>
        <taxon>Mytilinidiaceae</taxon>
        <taxon>Mytilinidion</taxon>
    </lineage>
</organism>
<evidence type="ECO:0000313" key="1">
    <source>
        <dbReference type="EMBL" id="KAF2803963.1"/>
    </source>
</evidence>
<proteinExistence type="predicted"/>
<sequence>MIKSITLCSRFSKAKKRLRYSAQDAIPKCCTGRVDEKRQLCDTCSTMERSYGYSSRASSNSPVDTSPKVHDLSSALSAAAEQVTAAPVLAPRHPPVKDDCALYIAPFAGFPNPKSIGAAAIYAPLNCNTLDTNLLVELFTTGPFDTRVCAQACSTHATLIAIFPRPWKSGSHYTITDNYIFYQQKVLVYNQTVLVYN</sequence>
<protein>
    <submittedName>
        <fullName evidence="1 3">Uncharacterized protein</fullName>
    </submittedName>
</protein>
<accession>A0A6A6Y607</accession>
<evidence type="ECO:0000313" key="2">
    <source>
        <dbReference type="Proteomes" id="UP000504636"/>
    </source>
</evidence>
<gene>
    <name evidence="1 3" type="ORF">BDZ99DRAFT_502799</name>
</gene>
<dbReference type="Proteomes" id="UP000504636">
    <property type="component" value="Unplaced"/>
</dbReference>
<dbReference type="EMBL" id="MU003715">
    <property type="protein sequence ID" value="KAF2803963.1"/>
    <property type="molecule type" value="Genomic_DNA"/>
</dbReference>
<reference evidence="1 3" key="1">
    <citation type="journal article" date="2020" name="Stud. Mycol.">
        <title>101 Dothideomycetes genomes: a test case for predicting lifestyles and emergence of pathogens.</title>
        <authorList>
            <person name="Haridas S."/>
            <person name="Albert R."/>
            <person name="Binder M."/>
            <person name="Bloem J."/>
            <person name="Labutti K."/>
            <person name="Salamov A."/>
            <person name="Andreopoulos B."/>
            <person name="Baker S."/>
            <person name="Barry K."/>
            <person name="Bills G."/>
            <person name="Bluhm B."/>
            <person name="Cannon C."/>
            <person name="Castanera R."/>
            <person name="Culley D."/>
            <person name="Daum C."/>
            <person name="Ezra D."/>
            <person name="Gonzalez J."/>
            <person name="Henrissat B."/>
            <person name="Kuo A."/>
            <person name="Liang C."/>
            <person name="Lipzen A."/>
            <person name="Lutzoni F."/>
            <person name="Magnuson J."/>
            <person name="Mondo S."/>
            <person name="Nolan M."/>
            <person name="Ohm R."/>
            <person name="Pangilinan J."/>
            <person name="Park H.-J."/>
            <person name="Ramirez L."/>
            <person name="Alfaro M."/>
            <person name="Sun H."/>
            <person name="Tritt A."/>
            <person name="Yoshinaga Y."/>
            <person name="Zwiers L.-H."/>
            <person name="Turgeon B."/>
            <person name="Goodwin S."/>
            <person name="Spatafora J."/>
            <person name="Crous P."/>
            <person name="Grigoriev I."/>
        </authorList>
    </citation>
    <scope>NUCLEOTIDE SEQUENCE</scope>
    <source>
        <strain evidence="1 3">CBS 304.34</strain>
    </source>
</reference>